<evidence type="ECO:0000256" key="3">
    <source>
        <dbReference type="PIRSR" id="PIRSR000103-1"/>
    </source>
</evidence>
<dbReference type="RefSeq" id="WP_201675866.1">
    <property type="nucleotide sequence ID" value="NZ_JAEQNE010000005.1"/>
</dbReference>
<dbReference type="PIRSF" id="PIRSF000103">
    <property type="entry name" value="HIBADH"/>
    <property type="match status" value="1"/>
</dbReference>
<dbReference type="Proteomes" id="UP000599109">
    <property type="component" value="Unassembled WGS sequence"/>
</dbReference>
<dbReference type="GO" id="GO:0050661">
    <property type="term" value="F:NADP binding"/>
    <property type="evidence" value="ECO:0007669"/>
    <property type="project" value="InterPro"/>
</dbReference>
<evidence type="ECO:0000256" key="1">
    <source>
        <dbReference type="ARBA" id="ARBA00023002"/>
    </source>
</evidence>
<dbReference type="Gene3D" id="3.40.50.720">
    <property type="entry name" value="NAD(P)-binding Rossmann-like Domain"/>
    <property type="match status" value="1"/>
</dbReference>
<feature type="domain" description="3-hydroxyisobutyrate dehydrogenase-like NAD-binding" evidence="5">
    <location>
        <begin position="164"/>
        <end position="284"/>
    </location>
</feature>
<organism evidence="6 7">
    <name type="scientific">Ramlibacter monticola</name>
    <dbReference type="NCBI Taxonomy" id="1926872"/>
    <lineage>
        <taxon>Bacteria</taxon>
        <taxon>Pseudomonadati</taxon>
        <taxon>Pseudomonadota</taxon>
        <taxon>Betaproteobacteria</taxon>
        <taxon>Burkholderiales</taxon>
        <taxon>Comamonadaceae</taxon>
        <taxon>Ramlibacter</taxon>
    </lineage>
</organism>
<name>A0A936Z3V9_9BURK</name>
<gene>
    <name evidence="6" type="ORF">JJ685_18760</name>
</gene>
<dbReference type="InterPro" id="IPR029154">
    <property type="entry name" value="HIBADH-like_NADP-bd"/>
</dbReference>
<keyword evidence="1" id="KW-0560">Oxidoreductase</keyword>
<dbReference type="Pfam" id="PF03446">
    <property type="entry name" value="NAD_binding_2"/>
    <property type="match status" value="1"/>
</dbReference>
<evidence type="ECO:0000259" key="5">
    <source>
        <dbReference type="Pfam" id="PF14833"/>
    </source>
</evidence>
<dbReference type="EMBL" id="JAEQNE010000005">
    <property type="protein sequence ID" value="MBL0393187.1"/>
    <property type="molecule type" value="Genomic_DNA"/>
</dbReference>
<evidence type="ECO:0000313" key="7">
    <source>
        <dbReference type="Proteomes" id="UP000599109"/>
    </source>
</evidence>
<evidence type="ECO:0000256" key="2">
    <source>
        <dbReference type="ARBA" id="ARBA00023027"/>
    </source>
</evidence>
<accession>A0A936Z3V9</accession>
<evidence type="ECO:0000259" key="4">
    <source>
        <dbReference type="Pfam" id="PF03446"/>
    </source>
</evidence>
<dbReference type="SUPFAM" id="SSF48179">
    <property type="entry name" value="6-phosphogluconate dehydrogenase C-terminal domain-like"/>
    <property type="match status" value="1"/>
</dbReference>
<feature type="domain" description="6-phosphogluconate dehydrogenase NADP-binding" evidence="4">
    <location>
        <begin position="2"/>
        <end position="161"/>
    </location>
</feature>
<dbReference type="SUPFAM" id="SSF51735">
    <property type="entry name" value="NAD(P)-binding Rossmann-fold domains"/>
    <property type="match status" value="1"/>
</dbReference>
<feature type="active site" evidence="3">
    <location>
        <position position="170"/>
    </location>
</feature>
<dbReference type="InterPro" id="IPR008927">
    <property type="entry name" value="6-PGluconate_DH-like_C_sf"/>
</dbReference>
<keyword evidence="2" id="KW-0520">NAD</keyword>
<dbReference type="InterPro" id="IPR013328">
    <property type="entry name" value="6PGD_dom2"/>
</dbReference>
<comment type="caution">
    <text evidence="6">The sequence shown here is derived from an EMBL/GenBank/DDBJ whole genome shotgun (WGS) entry which is preliminary data.</text>
</comment>
<dbReference type="PANTHER" id="PTHR43580:SF2">
    <property type="entry name" value="CYTOKINE-LIKE NUCLEAR FACTOR N-PAC"/>
    <property type="match status" value="1"/>
</dbReference>
<dbReference type="Gene3D" id="1.10.1040.10">
    <property type="entry name" value="N-(1-d-carboxylethyl)-l-norvaline Dehydrogenase, domain 2"/>
    <property type="match status" value="1"/>
</dbReference>
<evidence type="ECO:0000313" key="6">
    <source>
        <dbReference type="EMBL" id="MBL0393187.1"/>
    </source>
</evidence>
<dbReference type="AlphaFoldDB" id="A0A936Z3V9"/>
<dbReference type="Pfam" id="PF14833">
    <property type="entry name" value="NAD_binding_11"/>
    <property type="match status" value="1"/>
</dbReference>
<proteinExistence type="predicted"/>
<keyword evidence="7" id="KW-1185">Reference proteome</keyword>
<dbReference type="InterPro" id="IPR015815">
    <property type="entry name" value="HIBADH-related"/>
</dbReference>
<dbReference type="InterPro" id="IPR006115">
    <property type="entry name" value="6PGDH_NADP-bd"/>
</dbReference>
<sequence>MRIGIAGTGRMGSAIARRLASQGHEVRVWNRTPARAQPLLQEGLAWAATPRALAQASEVVVSMLTDGAALDEVYSGDDGLFTHRGGGTLFIDMSTVPPATQREMARRAAEAGVAYLECPVGGSVGPAQEGKLLAFVGGAPQDVARARPLLDQLCRRVEHVGPHGAGATMKLAVNLPLMVYWQTLGEALSLVQPLELDPQRVIDILADSSGGPNMLKVRGATIAQALAGAAAGAVTVDVATMRKDVAAMLDEARAHGRRLPLTAETLASFERAARRGLDPADCTQLPVWWLAEGGFLLPGSGT</sequence>
<dbReference type="PANTHER" id="PTHR43580">
    <property type="entry name" value="OXIDOREDUCTASE GLYR1-RELATED"/>
    <property type="match status" value="1"/>
</dbReference>
<reference evidence="6 7" key="1">
    <citation type="journal article" date="2017" name="Int. J. Syst. Evol. Microbiol.">
        <title>Ramlibacter monticola sp. nov., isolated from forest soil.</title>
        <authorList>
            <person name="Chaudhary D.K."/>
            <person name="Kim J."/>
        </authorList>
    </citation>
    <scope>NUCLEOTIDE SEQUENCE [LARGE SCALE GENOMIC DNA]</scope>
    <source>
        <strain evidence="6 7">KACC 19175</strain>
    </source>
</reference>
<protein>
    <submittedName>
        <fullName evidence="6">NAD(P)-dependent oxidoreductase</fullName>
    </submittedName>
</protein>
<dbReference type="InterPro" id="IPR051265">
    <property type="entry name" value="HIBADH-related_NP60_sf"/>
</dbReference>
<dbReference type="InterPro" id="IPR036291">
    <property type="entry name" value="NAD(P)-bd_dom_sf"/>
</dbReference>
<dbReference type="GO" id="GO:0016491">
    <property type="term" value="F:oxidoreductase activity"/>
    <property type="evidence" value="ECO:0007669"/>
    <property type="project" value="UniProtKB-KW"/>
</dbReference>
<dbReference type="GO" id="GO:0051287">
    <property type="term" value="F:NAD binding"/>
    <property type="evidence" value="ECO:0007669"/>
    <property type="project" value="InterPro"/>
</dbReference>